<evidence type="ECO:0000313" key="1">
    <source>
        <dbReference type="EMBL" id="KAJ7988510.1"/>
    </source>
</evidence>
<reference evidence="1" key="1">
    <citation type="submission" date="2021-05" db="EMBL/GenBank/DDBJ databases">
        <authorList>
            <person name="Pan Q."/>
            <person name="Jouanno E."/>
            <person name="Zahm M."/>
            <person name="Klopp C."/>
            <person name="Cabau C."/>
            <person name="Louis A."/>
            <person name="Berthelot C."/>
            <person name="Parey E."/>
            <person name="Roest Crollius H."/>
            <person name="Montfort J."/>
            <person name="Robinson-Rechavi M."/>
            <person name="Bouchez O."/>
            <person name="Lampietro C."/>
            <person name="Lopez Roques C."/>
            <person name="Donnadieu C."/>
            <person name="Postlethwait J."/>
            <person name="Bobe J."/>
            <person name="Dillon D."/>
            <person name="Chandos A."/>
            <person name="von Hippel F."/>
            <person name="Guiguen Y."/>
        </authorList>
    </citation>
    <scope>NUCLEOTIDE SEQUENCE</scope>
    <source>
        <strain evidence="1">YG-Jan2019</strain>
    </source>
</reference>
<name>A0ACC2FAU4_DALPE</name>
<organism evidence="1 2">
    <name type="scientific">Dallia pectoralis</name>
    <name type="common">Alaska blackfish</name>
    <dbReference type="NCBI Taxonomy" id="75939"/>
    <lineage>
        <taxon>Eukaryota</taxon>
        <taxon>Metazoa</taxon>
        <taxon>Chordata</taxon>
        <taxon>Craniata</taxon>
        <taxon>Vertebrata</taxon>
        <taxon>Euteleostomi</taxon>
        <taxon>Actinopterygii</taxon>
        <taxon>Neopterygii</taxon>
        <taxon>Teleostei</taxon>
        <taxon>Protacanthopterygii</taxon>
        <taxon>Esociformes</taxon>
        <taxon>Umbridae</taxon>
        <taxon>Dallia</taxon>
    </lineage>
</organism>
<sequence length="525" mass="58169">MVVSRTTSSCMLLEAVIMTHEQKQNDTSSEQVVVWSQEIFLKELYTYMKKRDIPIERIPHLGFKQIDLFMMYKTVKNLGGYHQVTAQQMWKQVYNTLGGNPKSTSAATCTRRHYEKLLLPFECHISGGDDRDALPQRQQKRLHSSEKDDCPRPAKYSMPPPQQSHHTFLPDSRVRVVPLPVPFYPHPAFPIETQYLHPPPAYSLQPGQPPYLTFTPGQMDIEKQPLERLRFLADRYKDTSGWTEPLNLSKRPGLESKVPPPSSFAPPPSNKSPKFLNTPFPLYPVKGPAKDEGCESGDGESSPGKPHLYHVTHRDDYVIDLTSSSGGFSYSPTPASSTHIKTGSPVLSPLQSSKASGPAVANAPKPPKREYPDWSTGVMRGESPKNSPEPLNLSSNLLSPPTETGGRMEIQIPLALLHDLIKGGLLCGPAGSRHGALSMQRPTLPGPVLGLTKRSEVREKGPTWFDITSSMANHAEQVLHSHYRHLDRDSVSLDGPSNLSRLLSGPYGAFPVLQPQASSIRGHPL</sequence>
<proteinExistence type="predicted"/>
<dbReference type="Proteomes" id="UP001157502">
    <property type="component" value="Chromosome 31"/>
</dbReference>
<keyword evidence="2" id="KW-1185">Reference proteome</keyword>
<dbReference type="EMBL" id="CM055758">
    <property type="protein sequence ID" value="KAJ7988510.1"/>
    <property type="molecule type" value="Genomic_DNA"/>
</dbReference>
<protein>
    <submittedName>
        <fullName evidence="1">Uncharacterized protein</fullName>
    </submittedName>
</protein>
<evidence type="ECO:0000313" key="2">
    <source>
        <dbReference type="Proteomes" id="UP001157502"/>
    </source>
</evidence>
<comment type="caution">
    <text evidence="1">The sequence shown here is derived from an EMBL/GenBank/DDBJ whole genome shotgun (WGS) entry which is preliminary data.</text>
</comment>
<accession>A0ACC2FAU4</accession>
<gene>
    <name evidence="1" type="ORF">DPEC_G00324330</name>
</gene>